<dbReference type="GO" id="GO:0016616">
    <property type="term" value="F:oxidoreductase activity, acting on the CH-OH group of donors, NAD or NADP as acceptor"/>
    <property type="evidence" value="ECO:0007669"/>
    <property type="project" value="InterPro"/>
</dbReference>
<evidence type="ECO:0000256" key="2">
    <source>
        <dbReference type="ARBA" id="ARBA00023027"/>
    </source>
</evidence>
<dbReference type="SUPFAM" id="SSF51735">
    <property type="entry name" value="NAD(P)-binding Rossmann-fold domains"/>
    <property type="match status" value="1"/>
</dbReference>
<comment type="caution">
    <text evidence="6">The sequence shown here is derived from an EMBL/GenBank/DDBJ whole genome shotgun (WGS) entry which is preliminary data.</text>
</comment>
<keyword evidence="2" id="KW-0520">NAD</keyword>
<evidence type="ECO:0000313" key="6">
    <source>
        <dbReference type="EMBL" id="RRB04792.1"/>
    </source>
</evidence>
<gene>
    <name evidence="6" type="ORF">EHT25_15110</name>
</gene>
<evidence type="ECO:0000256" key="3">
    <source>
        <dbReference type="RuleBase" id="RU003719"/>
    </source>
</evidence>
<evidence type="ECO:0000259" key="4">
    <source>
        <dbReference type="Pfam" id="PF00389"/>
    </source>
</evidence>
<dbReference type="CDD" id="cd05300">
    <property type="entry name" value="2-Hacid_dh_1"/>
    <property type="match status" value="1"/>
</dbReference>
<dbReference type="PANTHER" id="PTHR43333">
    <property type="entry name" value="2-HACID_DH_C DOMAIN-CONTAINING PROTEIN"/>
    <property type="match status" value="1"/>
</dbReference>
<dbReference type="PANTHER" id="PTHR43333:SF1">
    <property type="entry name" value="D-ISOMER SPECIFIC 2-HYDROXYACID DEHYDROGENASE NAD-BINDING DOMAIN-CONTAINING PROTEIN"/>
    <property type="match status" value="1"/>
</dbReference>
<dbReference type="OrthoDB" id="1522997at2"/>
<comment type="similarity">
    <text evidence="3">Belongs to the D-isomer specific 2-hydroxyacid dehydrogenase family.</text>
</comment>
<reference evidence="6 7" key="1">
    <citation type="submission" date="2018-11" db="EMBL/GenBank/DDBJ databases">
        <authorList>
            <person name="Zhou Z."/>
            <person name="Wang G."/>
        </authorList>
    </citation>
    <scope>NUCLEOTIDE SEQUENCE [LARGE SCALE GENOMIC DNA]</scope>
    <source>
        <strain evidence="6 7">KCTC52004</strain>
    </source>
</reference>
<dbReference type="GO" id="GO:0051287">
    <property type="term" value="F:NAD binding"/>
    <property type="evidence" value="ECO:0007669"/>
    <property type="project" value="InterPro"/>
</dbReference>
<feature type="domain" description="D-isomer specific 2-hydroxyacid dehydrogenase catalytic" evidence="4">
    <location>
        <begin position="20"/>
        <end position="322"/>
    </location>
</feature>
<accession>A0A3P1BUV8</accession>
<dbReference type="Pfam" id="PF00389">
    <property type="entry name" value="2-Hacid_dh"/>
    <property type="match status" value="1"/>
</dbReference>
<dbReference type="AlphaFoldDB" id="A0A3P1BUV8"/>
<evidence type="ECO:0000256" key="1">
    <source>
        <dbReference type="ARBA" id="ARBA00023002"/>
    </source>
</evidence>
<sequence length="323" mass="36129">MKTAPRMSPRRILIAIDDFSASHLDHLRKTVDDRAELVVIPQNAPEPKYRAALLHADVVVGWPKAEWLLKTPVKFLQIGSSGWDDYQNKGLPEHGITLCNGRGIYSVGVAEHAIGMMMALVRRIPTHVHDKDERKFRRHLPYPTEITGSTALIVGLGDIGTELAKRCKGLEMKVIAVVRRPANQSDWVDEWVLLPDLKTGLQQADHVFLTMPGSAENLNLFSRDVLAWMKPSAYLYNLSRGTTVDEQALFEFLRDGKLAGAGLDVTTVEPLPENNPLWTLGDHVLITGHSAGLSSNHTERFCQLTSRNLNHYLTEQPLENRVL</sequence>
<dbReference type="InterPro" id="IPR006139">
    <property type="entry name" value="D-isomer_2_OHA_DH_cat_dom"/>
</dbReference>
<name>A0A3P1BUV8_9BACT</name>
<dbReference type="InterPro" id="IPR006140">
    <property type="entry name" value="D-isomer_DH_NAD-bd"/>
</dbReference>
<dbReference type="EMBL" id="RQJO01000008">
    <property type="protein sequence ID" value="RRB04792.1"/>
    <property type="molecule type" value="Genomic_DNA"/>
</dbReference>
<proteinExistence type="inferred from homology"/>
<evidence type="ECO:0000259" key="5">
    <source>
        <dbReference type="Pfam" id="PF02826"/>
    </source>
</evidence>
<organism evidence="6 7">
    <name type="scientific">Larkinella rosea</name>
    <dbReference type="NCBI Taxonomy" id="2025312"/>
    <lineage>
        <taxon>Bacteria</taxon>
        <taxon>Pseudomonadati</taxon>
        <taxon>Bacteroidota</taxon>
        <taxon>Cytophagia</taxon>
        <taxon>Cytophagales</taxon>
        <taxon>Spirosomataceae</taxon>
        <taxon>Larkinella</taxon>
    </lineage>
</organism>
<keyword evidence="1 3" id="KW-0560">Oxidoreductase</keyword>
<protein>
    <submittedName>
        <fullName evidence="6">D-2-hydroxyacid dehydrogenase</fullName>
    </submittedName>
</protein>
<dbReference type="Proteomes" id="UP000271925">
    <property type="component" value="Unassembled WGS sequence"/>
</dbReference>
<dbReference type="Gene3D" id="3.40.50.720">
    <property type="entry name" value="NAD(P)-binding Rossmann-like Domain"/>
    <property type="match status" value="2"/>
</dbReference>
<dbReference type="InterPro" id="IPR036291">
    <property type="entry name" value="NAD(P)-bd_dom_sf"/>
</dbReference>
<feature type="domain" description="D-isomer specific 2-hydroxyacid dehydrogenase NAD-binding" evidence="5">
    <location>
        <begin position="114"/>
        <end position="291"/>
    </location>
</feature>
<keyword evidence="7" id="KW-1185">Reference proteome</keyword>
<dbReference type="Pfam" id="PF02826">
    <property type="entry name" value="2-Hacid_dh_C"/>
    <property type="match status" value="1"/>
</dbReference>
<dbReference type="SUPFAM" id="SSF52283">
    <property type="entry name" value="Formate/glycerate dehydrogenase catalytic domain-like"/>
    <property type="match status" value="1"/>
</dbReference>
<evidence type="ECO:0000313" key="7">
    <source>
        <dbReference type="Proteomes" id="UP000271925"/>
    </source>
</evidence>